<dbReference type="GO" id="GO:0003677">
    <property type="term" value="F:DNA binding"/>
    <property type="evidence" value="ECO:0007669"/>
    <property type="project" value="UniProtKB-KW"/>
</dbReference>
<dbReference type="GO" id="GO:0003700">
    <property type="term" value="F:DNA-binding transcription factor activity"/>
    <property type="evidence" value="ECO:0007669"/>
    <property type="project" value="TreeGrafter"/>
</dbReference>
<comment type="caution">
    <text evidence="2">The sequence shown here is derived from an EMBL/GenBank/DDBJ whole genome shotgun (WGS) entry which is preliminary data.</text>
</comment>
<evidence type="ECO:0000313" key="3">
    <source>
        <dbReference type="Proteomes" id="UP000519023"/>
    </source>
</evidence>
<protein>
    <submittedName>
        <fullName evidence="2">Rrf2 family transcriptional regulator</fullName>
    </submittedName>
</protein>
<keyword evidence="1" id="KW-0238">DNA-binding</keyword>
<accession>A0A7X9WUN6</accession>
<dbReference type="PANTHER" id="PTHR33221:SF4">
    <property type="entry name" value="HTH-TYPE TRANSCRIPTIONAL REPRESSOR NSRR"/>
    <property type="match status" value="1"/>
</dbReference>
<dbReference type="Proteomes" id="UP000519023">
    <property type="component" value="Unassembled WGS sequence"/>
</dbReference>
<dbReference type="InterPro" id="IPR036390">
    <property type="entry name" value="WH_DNA-bd_sf"/>
</dbReference>
<dbReference type="Gene3D" id="1.10.10.10">
    <property type="entry name" value="Winged helix-like DNA-binding domain superfamily/Winged helix DNA-binding domain"/>
    <property type="match status" value="1"/>
</dbReference>
<dbReference type="GO" id="GO:0005829">
    <property type="term" value="C:cytosol"/>
    <property type="evidence" value="ECO:0007669"/>
    <property type="project" value="TreeGrafter"/>
</dbReference>
<evidence type="ECO:0000313" key="2">
    <source>
        <dbReference type="EMBL" id="NML10244.1"/>
    </source>
</evidence>
<name>A0A7X9WUN6_9SPHN</name>
<dbReference type="InterPro" id="IPR000944">
    <property type="entry name" value="Tscrpt_reg_Rrf2"/>
</dbReference>
<dbReference type="InterPro" id="IPR036388">
    <property type="entry name" value="WH-like_DNA-bd_sf"/>
</dbReference>
<dbReference type="Pfam" id="PF02082">
    <property type="entry name" value="Rrf2"/>
    <property type="match status" value="1"/>
</dbReference>
<dbReference type="PANTHER" id="PTHR33221">
    <property type="entry name" value="WINGED HELIX-TURN-HELIX TRANSCRIPTIONAL REGULATOR, RRF2 FAMILY"/>
    <property type="match status" value="1"/>
</dbReference>
<dbReference type="RefSeq" id="WP_169572438.1">
    <property type="nucleotide sequence ID" value="NZ_JABBFV010000005.1"/>
</dbReference>
<keyword evidence="3" id="KW-1185">Reference proteome</keyword>
<gene>
    <name evidence="2" type="ORF">HHL08_08785</name>
</gene>
<dbReference type="NCBIfam" id="TIGR00738">
    <property type="entry name" value="rrf2_super"/>
    <property type="match status" value="1"/>
</dbReference>
<evidence type="ECO:0000256" key="1">
    <source>
        <dbReference type="ARBA" id="ARBA00023125"/>
    </source>
</evidence>
<organism evidence="2 3">
    <name type="scientific">Sphingobium psychrophilum</name>
    <dbReference type="NCBI Taxonomy" id="2728834"/>
    <lineage>
        <taxon>Bacteria</taxon>
        <taxon>Pseudomonadati</taxon>
        <taxon>Pseudomonadota</taxon>
        <taxon>Alphaproteobacteria</taxon>
        <taxon>Sphingomonadales</taxon>
        <taxon>Sphingomonadaceae</taxon>
        <taxon>Sphingobium</taxon>
    </lineage>
</organism>
<dbReference type="AlphaFoldDB" id="A0A7X9WUN6"/>
<proteinExistence type="predicted"/>
<sequence length="153" mass="16584">MRLTRYTDYALRVLLYLAERPERVCAIAEIATAHAISKNHLMKVVHELGKAGYVQSVRGCHGGMRLCRPPDAINIGAVVREMEGDFDLVDCASCVITHRWGLQGALGEALGAFLAVLDDYSLADLSRQAPASLTNAQITSPMLGSVQRPFATS</sequence>
<dbReference type="PROSITE" id="PS51197">
    <property type="entry name" value="HTH_RRF2_2"/>
    <property type="match status" value="1"/>
</dbReference>
<reference evidence="2 3" key="1">
    <citation type="submission" date="2020-04" db="EMBL/GenBank/DDBJ databases">
        <title>Sphingobium sp. AR-3-1 isolated from Arctic soil.</title>
        <authorList>
            <person name="Dahal R.H."/>
            <person name="Chaudhary D.K."/>
        </authorList>
    </citation>
    <scope>NUCLEOTIDE SEQUENCE [LARGE SCALE GENOMIC DNA]</scope>
    <source>
        <strain evidence="2 3">AR-3-1</strain>
    </source>
</reference>
<dbReference type="EMBL" id="JABBFV010000005">
    <property type="protein sequence ID" value="NML10244.1"/>
    <property type="molecule type" value="Genomic_DNA"/>
</dbReference>
<dbReference type="SUPFAM" id="SSF46785">
    <property type="entry name" value="Winged helix' DNA-binding domain"/>
    <property type="match status" value="1"/>
</dbReference>